<keyword evidence="2" id="KW-1185">Reference proteome</keyword>
<dbReference type="Proteomes" id="UP001165186">
    <property type="component" value="Unassembled WGS sequence"/>
</dbReference>
<evidence type="ECO:0000313" key="2">
    <source>
        <dbReference type="Proteomes" id="UP001165186"/>
    </source>
</evidence>
<gene>
    <name evidence="1" type="primary">g11284</name>
    <name evidence="1" type="ORF">NpPPO83_00011284</name>
</gene>
<accession>A0ACB5RY55</accession>
<sequence length="430" mass="46571">MHRAAQEASAAEHSTTFLSALRTHRRAVFWSMLVSTSIIMEGYDIVLVGSLFAQPAFQRRYGAYYPALGQHQVSGAWQAGLTNATTAGTIVGAFASGWLTERFGYRRVLLAALAAIAAFVSLTFFARSIEMLCVGEILCGVPWGVFATLAPAYAAELIAAGVLEGFSDWESQWAYRIPFAIQWAWPLPLLLILYFAPESPWWLVRRNDLAGATHSLSRLTTNQPHTTLTSTVALMVHTDAIERRLASGSRYRDCLRGSDRRRTEIACAVFAAQVWSGSQLGGAPAYFFAQAARLAAATAFRLAVGGLALACVGTAVSWFLMAAAGRRAIYVAGLAALAALMCAVGLIEVAAPDGPAASYAMGGVVLVWLFAYYFTVGPVCYAIIAEVGAAKLRAKTVCLSRISYYVAQIIGYTVEPYMLMKNNCIFKYYY</sequence>
<comment type="caution">
    <text evidence="1">The sequence shown here is derived from an EMBL/GenBank/DDBJ whole genome shotgun (WGS) entry which is preliminary data.</text>
</comment>
<evidence type="ECO:0000313" key="1">
    <source>
        <dbReference type="EMBL" id="GME25439.1"/>
    </source>
</evidence>
<dbReference type="EMBL" id="BSXG01000020">
    <property type="protein sequence ID" value="GME25439.1"/>
    <property type="molecule type" value="Genomic_DNA"/>
</dbReference>
<proteinExistence type="predicted"/>
<reference evidence="1" key="1">
    <citation type="submission" date="2024-09" db="EMBL/GenBank/DDBJ databases">
        <title>Draft Genome Sequences of Neofusicoccum parvum.</title>
        <authorList>
            <person name="Ashida A."/>
            <person name="Camagna M."/>
            <person name="Tanaka A."/>
            <person name="Takemoto D."/>
        </authorList>
    </citation>
    <scope>NUCLEOTIDE SEQUENCE</scope>
    <source>
        <strain evidence="1">PPO83</strain>
    </source>
</reference>
<organism evidence="1 2">
    <name type="scientific">Neofusicoccum parvum</name>
    <dbReference type="NCBI Taxonomy" id="310453"/>
    <lineage>
        <taxon>Eukaryota</taxon>
        <taxon>Fungi</taxon>
        <taxon>Dikarya</taxon>
        <taxon>Ascomycota</taxon>
        <taxon>Pezizomycotina</taxon>
        <taxon>Dothideomycetes</taxon>
        <taxon>Dothideomycetes incertae sedis</taxon>
        <taxon>Botryosphaeriales</taxon>
        <taxon>Botryosphaeriaceae</taxon>
        <taxon>Neofusicoccum</taxon>
    </lineage>
</organism>
<name>A0ACB5RY55_9PEZI</name>
<protein>
    <submittedName>
        <fullName evidence="1">Uncharacterized protein</fullName>
    </submittedName>
</protein>